<protein>
    <recommendedName>
        <fullName evidence="4">Flagella basal body P-ring formation protein FlgA</fullName>
    </recommendedName>
</protein>
<comment type="subcellular location">
    <subcellularLocation>
        <location evidence="1 4">Periplasm</location>
    </subcellularLocation>
</comment>
<keyword evidence="2" id="KW-0732">Signal</keyword>
<name>B9M0F7_GEODF</name>
<organism evidence="6 7">
    <name type="scientific">Geotalea daltonii (strain DSM 22248 / JCM 15807 / FRC-32)</name>
    <name type="common">Geobacter daltonii</name>
    <dbReference type="NCBI Taxonomy" id="316067"/>
    <lineage>
        <taxon>Bacteria</taxon>
        <taxon>Pseudomonadati</taxon>
        <taxon>Thermodesulfobacteriota</taxon>
        <taxon>Desulfuromonadia</taxon>
        <taxon>Geobacterales</taxon>
        <taxon>Geobacteraceae</taxon>
        <taxon>Geotalea</taxon>
    </lineage>
</organism>
<dbReference type="InterPro" id="IPR013974">
    <property type="entry name" value="SAF"/>
</dbReference>
<dbReference type="Pfam" id="PF13144">
    <property type="entry name" value="ChapFlgA"/>
    <property type="match status" value="1"/>
</dbReference>
<gene>
    <name evidence="6" type="primary">flgA</name>
    <name evidence="6" type="ordered locus">Geob_0629</name>
</gene>
<dbReference type="InterPro" id="IPR041231">
    <property type="entry name" value="FlgA_N"/>
</dbReference>
<keyword evidence="4" id="KW-1005">Bacterial flagellum biogenesis</keyword>
<accession>B9M0F7</accession>
<dbReference type="STRING" id="316067.Geob_0629"/>
<dbReference type="SMART" id="SM00858">
    <property type="entry name" value="SAF"/>
    <property type="match status" value="1"/>
</dbReference>
<dbReference type="PROSITE" id="PS50844">
    <property type="entry name" value="AFP_LIKE"/>
    <property type="match status" value="1"/>
</dbReference>
<dbReference type="GO" id="GO:0042597">
    <property type="term" value="C:periplasmic space"/>
    <property type="evidence" value="ECO:0007669"/>
    <property type="project" value="UniProtKB-SubCell"/>
</dbReference>
<dbReference type="InterPro" id="IPR017585">
    <property type="entry name" value="SAF_FlgA"/>
</dbReference>
<evidence type="ECO:0000256" key="4">
    <source>
        <dbReference type="RuleBase" id="RU362063"/>
    </source>
</evidence>
<evidence type="ECO:0000259" key="5">
    <source>
        <dbReference type="PROSITE" id="PS50844"/>
    </source>
</evidence>
<dbReference type="PANTHER" id="PTHR36307:SF1">
    <property type="entry name" value="FLAGELLA BASAL BODY P-RING FORMATION PROTEIN FLGA"/>
    <property type="match status" value="1"/>
</dbReference>
<dbReference type="InterPro" id="IPR039246">
    <property type="entry name" value="Flagellar_FlgA"/>
</dbReference>
<dbReference type="KEGG" id="geo:Geob_0629"/>
<reference evidence="6 7" key="1">
    <citation type="submission" date="2009-01" db="EMBL/GenBank/DDBJ databases">
        <title>Complete sequence of Geobacter sp. FRC-32.</title>
        <authorList>
            <consortium name="US DOE Joint Genome Institute"/>
            <person name="Lucas S."/>
            <person name="Copeland A."/>
            <person name="Lapidus A."/>
            <person name="Glavina del Rio T."/>
            <person name="Dalin E."/>
            <person name="Tice H."/>
            <person name="Bruce D."/>
            <person name="Goodwin L."/>
            <person name="Pitluck S."/>
            <person name="Saunders E."/>
            <person name="Brettin T."/>
            <person name="Detter J.C."/>
            <person name="Han C."/>
            <person name="Larimer F."/>
            <person name="Land M."/>
            <person name="Hauser L."/>
            <person name="Kyrpides N."/>
            <person name="Ovchinnikova G."/>
            <person name="Kostka J."/>
            <person name="Richardson P."/>
        </authorList>
    </citation>
    <scope>NUCLEOTIDE SEQUENCE [LARGE SCALE GENOMIC DNA]</scope>
    <source>
        <strain evidence="7">DSM 22248 / JCM 15807 / FRC-32</strain>
    </source>
</reference>
<comment type="similarity">
    <text evidence="4">Belongs to the FlgA family.</text>
</comment>
<evidence type="ECO:0000256" key="1">
    <source>
        <dbReference type="ARBA" id="ARBA00004418"/>
    </source>
</evidence>
<keyword evidence="6" id="KW-0969">Cilium</keyword>
<keyword evidence="7" id="KW-1185">Reference proteome</keyword>
<proteinExistence type="inferred from homology"/>
<feature type="domain" description="AFP-like" evidence="5">
    <location>
        <begin position="103"/>
        <end position="165"/>
    </location>
</feature>
<evidence type="ECO:0000256" key="2">
    <source>
        <dbReference type="ARBA" id="ARBA00022729"/>
    </source>
</evidence>
<dbReference type="EMBL" id="CP001390">
    <property type="protein sequence ID" value="ACM18994.1"/>
    <property type="molecule type" value="Genomic_DNA"/>
</dbReference>
<dbReference type="SUPFAM" id="SSF51269">
    <property type="entry name" value="AFP III-like domain"/>
    <property type="match status" value="1"/>
</dbReference>
<dbReference type="NCBIfam" id="TIGR03170">
    <property type="entry name" value="flgA_cterm"/>
    <property type="match status" value="1"/>
</dbReference>
<dbReference type="AlphaFoldDB" id="B9M0F7"/>
<dbReference type="HOGENOM" id="CLU_070510_3_0_7"/>
<dbReference type="Gene3D" id="3.90.1210.10">
    <property type="entry name" value="Antifreeze-like/N-acetylneuraminic acid synthase C-terminal domain"/>
    <property type="match status" value="1"/>
</dbReference>
<dbReference type="InterPro" id="IPR036732">
    <property type="entry name" value="AFP_Neu5c_C_sf"/>
</dbReference>
<keyword evidence="3 4" id="KW-0574">Periplasm</keyword>
<dbReference type="CDD" id="cd11614">
    <property type="entry name" value="SAF_CpaB_FlgA_like"/>
    <property type="match status" value="1"/>
</dbReference>
<dbReference type="Proteomes" id="UP000007721">
    <property type="component" value="Chromosome"/>
</dbReference>
<dbReference type="eggNOG" id="COG1261">
    <property type="taxonomic scope" value="Bacteria"/>
</dbReference>
<sequence>MLLVLSTSSALATNQTVKEAEVRRVVNDYLQQKCDNLGLEINIKKIAYSGDLSLSAGDLSYEVVAPDRWEGWGSANLALIVRVDGRVERNVPVKVEVEAMAEMVVAVRPLERGEVIDAADVAVQKRGLSRLQGRFVRDVDEVVGKRVRTAIRGNNPIRPDFLERVPLIKSGQLVTIVAENESLRITAAGKARNSGAEGDTVMVRNLASQKELPARVIDAETVKVDF</sequence>
<evidence type="ECO:0000256" key="3">
    <source>
        <dbReference type="ARBA" id="ARBA00022764"/>
    </source>
</evidence>
<dbReference type="InterPro" id="IPR006190">
    <property type="entry name" value="SAF_AFP_Neu5Ac"/>
</dbReference>
<dbReference type="Gene3D" id="2.30.30.760">
    <property type="match status" value="1"/>
</dbReference>
<dbReference type="PANTHER" id="PTHR36307">
    <property type="entry name" value="FLAGELLA BASAL BODY P-RING FORMATION PROTEIN FLGA"/>
    <property type="match status" value="1"/>
</dbReference>
<keyword evidence="6" id="KW-0282">Flagellum</keyword>
<keyword evidence="6" id="KW-0966">Cell projection</keyword>
<evidence type="ECO:0000313" key="7">
    <source>
        <dbReference type="Proteomes" id="UP000007721"/>
    </source>
</evidence>
<comment type="function">
    <text evidence="4">Involved in the assembly process of the P-ring formation. It may associate with FlgF on the rod constituting a structure essential for the P-ring assembly or may act as a modulator protein for the P-ring assembly.</text>
</comment>
<dbReference type="GO" id="GO:0044780">
    <property type="term" value="P:bacterial-type flagellum assembly"/>
    <property type="evidence" value="ECO:0007669"/>
    <property type="project" value="InterPro"/>
</dbReference>
<dbReference type="Pfam" id="PF17656">
    <property type="entry name" value="ChapFlgA_N"/>
    <property type="match status" value="1"/>
</dbReference>
<evidence type="ECO:0000313" key="6">
    <source>
        <dbReference type="EMBL" id="ACM18994.1"/>
    </source>
</evidence>